<dbReference type="AlphaFoldDB" id="A0A816LBQ2"/>
<gene>
    <name evidence="1" type="ORF">DARMORV10_C05P22770.1</name>
</gene>
<reference evidence="1" key="1">
    <citation type="submission" date="2021-01" db="EMBL/GenBank/DDBJ databases">
        <authorList>
            <consortium name="Genoscope - CEA"/>
            <person name="William W."/>
        </authorList>
    </citation>
    <scope>NUCLEOTIDE SEQUENCE</scope>
</reference>
<evidence type="ECO:0000313" key="1">
    <source>
        <dbReference type="EMBL" id="CAF1927889.1"/>
    </source>
</evidence>
<sequence length="39" mass="4590">MQIQRDLVLFQSFQQKGLPLNINLSSTLYRIVIHIVIHI</sequence>
<organism evidence="1">
    <name type="scientific">Brassica napus</name>
    <name type="common">Rape</name>
    <dbReference type="NCBI Taxonomy" id="3708"/>
    <lineage>
        <taxon>Eukaryota</taxon>
        <taxon>Viridiplantae</taxon>
        <taxon>Streptophyta</taxon>
        <taxon>Embryophyta</taxon>
        <taxon>Tracheophyta</taxon>
        <taxon>Spermatophyta</taxon>
        <taxon>Magnoliopsida</taxon>
        <taxon>eudicotyledons</taxon>
        <taxon>Gunneridae</taxon>
        <taxon>Pentapetalae</taxon>
        <taxon>rosids</taxon>
        <taxon>malvids</taxon>
        <taxon>Brassicales</taxon>
        <taxon>Brassicaceae</taxon>
        <taxon>Brassiceae</taxon>
        <taxon>Brassica</taxon>
    </lineage>
</organism>
<proteinExistence type="predicted"/>
<protein>
    <submittedName>
        <fullName evidence="1">(rape) hypothetical protein</fullName>
    </submittedName>
</protein>
<dbReference type="EMBL" id="HG994369">
    <property type="protein sequence ID" value="CAF1927889.1"/>
    <property type="molecule type" value="Genomic_DNA"/>
</dbReference>
<name>A0A816LBQ2_BRANA</name>
<accession>A0A816LBQ2</accession>
<dbReference type="Proteomes" id="UP001295469">
    <property type="component" value="Chromosome C05"/>
</dbReference>